<sequence>MGPIIAHLEFWELQDGAPTVRESAILSVNKWVEDGQLFLGINNAQNWTKAVGRLAKAIPDHRTAMSILVCAQVERFKAMESGRTLNADPGGTDLQMAIDLAKISPLPQPISEEELQTYGVKFNSQGLLLDPIESVEEARAITDGNPEDKGNFGNFGRQTDAAMPEVSKAIIEELSLTDEEDGAKEGITEQPATPGEIGTAAPIFKWFTQRLSLLLVLAQEEDDKYLLDDITSLHRAQYGII</sequence>
<keyword evidence="2" id="KW-1185">Reference proteome</keyword>
<gene>
    <name evidence="1" type="ORF">CDV56_107086</name>
</gene>
<accession>A0A397GRF9</accession>
<protein>
    <submittedName>
        <fullName evidence="1">Uncharacterized protein</fullName>
    </submittedName>
</protein>
<dbReference type="EMBL" id="NKHU02000140">
    <property type="protein sequence ID" value="RHZ52046.1"/>
    <property type="molecule type" value="Genomic_DNA"/>
</dbReference>
<dbReference type="OrthoDB" id="4461408at2759"/>
<dbReference type="VEuPathDB" id="FungiDB:CDV56_107086"/>
<comment type="caution">
    <text evidence="1">The sequence shown here is derived from an EMBL/GenBank/DDBJ whole genome shotgun (WGS) entry which is preliminary data.</text>
</comment>
<reference evidence="1" key="1">
    <citation type="submission" date="2018-08" db="EMBL/GenBank/DDBJ databases">
        <title>Draft genome sequence of azole-resistant Aspergillus thermomutatus (Neosartorya pseudofischeri) strain HMR AF 39, isolated from a human nasal aspirate.</title>
        <authorList>
            <person name="Parent-Michaud M."/>
            <person name="Dufresne P.J."/>
            <person name="Fournier E."/>
            <person name="Martineau C."/>
            <person name="Moreira S."/>
            <person name="Perkins V."/>
            <person name="De Repentigny L."/>
            <person name="Dufresne S.F."/>
        </authorList>
    </citation>
    <scope>NUCLEOTIDE SEQUENCE [LARGE SCALE GENOMIC DNA]</scope>
    <source>
        <strain evidence="1">HMR AF 39</strain>
    </source>
</reference>
<dbReference type="GeneID" id="38129060"/>
<evidence type="ECO:0000313" key="2">
    <source>
        <dbReference type="Proteomes" id="UP000215305"/>
    </source>
</evidence>
<organism evidence="1 2">
    <name type="scientific">Aspergillus thermomutatus</name>
    <name type="common">Neosartorya pseudofischeri</name>
    <dbReference type="NCBI Taxonomy" id="41047"/>
    <lineage>
        <taxon>Eukaryota</taxon>
        <taxon>Fungi</taxon>
        <taxon>Dikarya</taxon>
        <taxon>Ascomycota</taxon>
        <taxon>Pezizomycotina</taxon>
        <taxon>Eurotiomycetes</taxon>
        <taxon>Eurotiomycetidae</taxon>
        <taxon>Eurotiales</taxon>
        <taxon>Aspergillaceae</taxon>
        <taxon>Aspergillus</taxon>
        <taxon>Aspergillus subgen. Fumigati</taxon>
    </lineage>
</organism>
<proteinExistence type="predicted"/>
<dbReference type="Proteomes" id="UP000215305">
    <property type="component" value="Unassembled WGS sequence"/>
</dbReference>
<evidence type="ECO:0000313" key="1">
    <source>
        <dbReference type="EMBL" id="RHZ52046.1"/>
    </source>
</evidence>
<name>A0A397GRF9_ASPTH</name>
<dbReference type="RefSeq" id="XP_026613192.1">
    <property type="nucleotide sequence ID" value="XM_026760705.1"/>
</dbReference>
<dbReference type="AlphaFoldDB" id="A0A397GRF9"/>